<dbReference type="OrthoDB" id="1280899at2759"/>
<evidence type="ECO:0000256" key="2">
    <source>
        <dbReference type="ARBA" id="ARBA00022473"/>
    </source>
</evidence>
<keyword evidence="5" id="KW-0472">Membrane</keyword>
<protein>
    <submittedName>
        <fullName evidence="10">Uncharacterized protein</fullName>
    </submittedName>
</protein>
<evidence type="ECO:0000259" key="8">
    <source>
        <dbReference type="Pfam" id="PF06136"/>
    </source>
</evidence>
<evidence type="ECO:0000313" key="10">
    <source>
        <dbReference type="EMBL" id="KAF9592642.1"/>
    </source>
</evidence>
<evidence type="ECO:0000256" key="6">
    <source>
        <dbReference type="ARBA" id="ARBA00023306"/>
    </source>
</evidence>
<dbReference type="PANTHER" id="PTHR31083">
    <property type="entry name" value="UPSTREAM OF FLC PROTEIN (DUF966)"/>
    <property type="match status" value="1"/>
</dbReference>
<dbReference type="Pfam" id="PF21864">
    <property type="entry name" value="MORF_dom"/>
    <property type="match status" value="1"/>
</dbReference>
<feature type="domain" description="SOSEKI DIX-like" evidence="8">
    <location>
        <begin position="55"/>
        <end position="85"/>
    </location>
</feature>
<comment type="caution">
    <text evidence="10">The sequence shown here is derived from an EMBL/GenBank/DDBJ whole genome shotgun (WGS) entry which is preliminary data.</text>
</comment>
<dbReference type="Pfam" id="PF06136">
    <property type="entry name" value="SOK"/>
    <property type="match status" value="1"/>
</dbReference>
<dbReference type="GO" id="GO:0005886">
    <property type="term" value="C:plasma membrane"/>
    <property type="evidence" value="ECO:0007669"/>
    <property type="project" value="UniProtKB-SubCell"/>
</dbReference>
<comment type="similarity">
    <text evidence="7">Belongs to the SOSEKI family.</text>
</comment>
<evidence type="ECO:0000256" key="3">
    <source>
        <dbReference type="ARBA" id="ARBA00022475"/>
    </source>
</evidence>
<keyword evidence="3" id="KW-1003">Cell membrane</keyword>
<dbReference type="EMBL" id="JADFTS010000008">
    <property type="protein sequence ID" value="KAF9592642.1"/>
    <property type="molecule type" value="Genomic_DNA"/>
</dbReference>
<reference evidence="10 11" key="1">
    <citation type="submission" date="2020-10" db="EMBL/GenBank/DDBJ databases">
        <title>The Coptis chinensis genome and diversification of protoberbering-type alkaloids.</title>
        <authorList>
            <person name="Wang B."/>
            <person name="Shu S."/>
            <person name="Song C."/>
            <person name="Liu Y."/>
        </authorList>
    </citation>
    <scope>NUCLEOTIDE SEQUENCE [LARGE SCALE GENOMIC DNA]</scope>
    <source>
        <strain evidence="10">HL-2020</strain>
        <tissue evidence="10">Leaf</tissue>
    </source>
</reference>
<keyword evidence="2" id="KW-0217">Developmental protein</keyword>
<evidence type="ECO:0000256" key="1">
    <source>
        <dbReference type="ARBA" id="ARBA00004413"/>
    </source>
</evidence>
<organism evidence="10 11">
    <name type="scientific">Coptis chinensis</name>
    <dbReference type="NCBI Taxonomy" id="261450"/>
    <lineage>
        <taxon>Eukaryota</taxon>
        <taxon>Viridiplantae</taxon>
        <taxon>Streptophyta</taxon>
        <taxon>Embryophyta</taxon>
        <taxon>Tracheophyta</taxon>
        <taxon>Spermatophyta</taxon>
        <taxon>Magnoliopsida</taxon>
        <taxon>Ranunculales</taxon>
        <taxon>Ranunculaceae</taxon>
        <taxon>Coptidoideae</taxon>
        <taxon>Coptis</taxon>
    </lineage>
</organism>
<dbReference type="InterPro" id="IPR054059">
    <property type="entry name" value="MORF/ORRM1/DAG-like_MORF"/>
</dbReference>
<sequence length="127" mass="14857">MAWLRPPWGFAAEIDEDTLNKLKALPNVLQVLPDYSFDLKDELYEELHLFFKENLSYKNGFVWHDLSENDYIYPVHGQEYVLKVTQRRNQSWSAVDLHEYKVYNAESSTGDYVGKAADASTQTEDKF</sequence>
<keyword evidence="6" id="KW-0131">Cell cycle</keyword>
<evidence type="ECO:0000256" key="5">
    <source>
        <dbReference type="ARBA" id="ARBA00023136"/>
    </source>
</evidence>
<feature type="domain" description="MORF/ORRM1/DAG-like MORF" evidence="9">
    <location>
        <begin position="8"/>
        <end position="45"/>
    </location>
</feature>
<name>A0A835LHG5_9MAGN</name>
<keyword evidence="11" id="KW-1185">Reference proteome</keyword>
<evidence type="ECO:0000256" key="4">
    <source>
        <dbReference type="ARBA" id="ARBA00022618"/>
    </source>
</evidence>
<dbReference type="InterPro" id="IPR048351">
    <property type="entry name" value="SOK_DIX"/>
</dbReference>
<dbReference type="PANTHER" id="PTHR31083:SF4">
    <property type="entry name" value="PROTEIN SOSEKI 4-RELATED"/>
    <property type="match status" value="1"/>
</dbReference>
<dbReference type="GO" id="GO:0051301">
    <property type="term" value="P:cell division"/>
    <property type="evidence" value="ECO:0007669"/>
    <property type="project" value="UniProtKB-KW"/>
</dbReference>
<accession>A0A835LHG5</accession>
<dbReference type="GO" id="GO:0051258">
    <property type="term" value="P:protein polymerization"/>
    <property type="evidence" value="ECO:0007669"/>
    <property type="project" value="UniProtKB-ARBA"/>
</dbReference>
<evidence type="ECO:0000256" key="7">
    <source>
        <dbReference type="ARBA" id="ARBA00024211"/>
    </source>
</evidence>
<evidence type="ECO:0000313" key="11">
    <source>
        <dbReference type="Proteomes" id="UP000631114"/>
    </source>
</evidence>
<comment type="subcellular location">
    <subcellularLocation>
        <location evidence="1">Cell membrane</location>
        <topology evidence="1">Peripheral membrane protein</topology>
        <orientation evidence="1">Cytoplasmic side</orientation>
    </subcellularLocation>
</comment>
<dbReference type="AlphaFoldDB" id="A0A835LHG5"/>
<proteinExistence type="inferred from homology"/>
<dbReference type="InterPro" id="IPR010369">
    <property type="entry name" value="SOK"/>
</dbReference>
<evidence type="ECO:0000259" key="9">
    <source>
        <dbReference type="Pfam" id="PF21864"/>
    </source>
</evidence>
<dbReference type="Proteomes" id="UP000631114">
    <property type="component" value="Unassembled WGS sequence"/>
</dbReference>
<gene>
    <name evidence="10" type="ORF">IFM89_016299</name>
</gene>
<keyword evidence="4" id="KW-0132">Cell division</keyword>